<keyword evidence="3" id="KW-1133">Transmembrane helix</keyword>
<evidence type="ECO:0000256" key="1">
    <source>
        <dbReference type="ARBA" id="ARBA00004141"/>
    </source>
</evidence>
<dbReference type="GO" id="GO:0033617">
    <property type="term" value="P:mitochondrial respiratory chain complex IV assembly"/>
    <property type="evidence" value="ECO:0007669"/>
    <property type="project" value="TreeGrafter"/>
</dbReference>
<keyword evidence="2" id="KW-0812">Transmembrane</keyword>
<reference evidence="5" key="1">
    <citation type="submission" date="2020-11" db="EMBL/GenBank/DDBJ databases">
        <authorList>
            <person name="Tran Van P."/>
        </authorList>
    </citation>
    <scope>NUCLEOTIDE SEQUENCE</scope>
</reference>
<sequence>MEKGNLSVDAYYLVALKNQPLQCEFSEEENMLRDKLVFSLRKSSEESLNCSLLQDDELFLEAAFEKIQLFESTRQQIQQMSADQQQAGSSRLMYQSDTSTMDVVWLGQVAAETVDEIGVPEIRKQAWPASDRKLKAIEMASKDDFVLLQNMAVYSNIQPELQKLADTIMRRIHPETKAYGLSEEVVRRLHWKEPVSHINTLIPHGPFDNTVDELRRNPSTKLFSFVVVFLLPPGSCRPYQGGSSGLAAASHSVTWRLLTLDLPTLDLGDSEWFKQVKKDMIVEYNCHPFKNVILLFVQIPLWISLSASLRNLSFGWPTYFPERYARMAEMSREGVLWFPNLLELGVALPTLFLVLNLINLEMELRTKRYARMAEMSREGVLWFPNLLELGVALPTLFLVLNLINLEMELRTTEKSRSAPKSKLETIGIWLARFVPIVIFPVALFLPCSVNLYWVTSVAFGLGTNILVKFPRVRRSLGIPLTRHERATPFKDLWNSFLRSPPPVQALPRSGRPPPPSK</sequence>
<gene>
    <name evidence="5" type="ORF">CTOB1V02_LOCUS1607</name>
</gene>
<dbReference type="InterPro" id="IPR001708">
    <property type="entry name" value="YidC/ALB3/OXA1/COX18"/>
</dbReference>
<dbReference type="AlphaFoldDB" id="A0A7R8ZJD4"/>
<evidence type="ECO:0000256" key="2">
    <source>
        <dbReference type="ARBA" id="ARBA00022692"/>
    </source>
</evidence>
<dbReference type="OrthoDB" id="2148490at2759"/>
<keyword evidence="4" id="KW-0472">Membrane</keyword>
<dbReference type="PANTHER" id="PTHR12428">
    <property type="entry name" value="OXA1"/>
    <property type="match status" value="1"/>
</dbReference>
<evidence type="ECO:0000313" key="5">
    <source>
        <dbReference type="EMBL" id="CAD7223627.1"/>
    </source>
</evidence>
<dbReference type="GO" id="GO:0032977">
    <property type="term" value="F:membrane insertase activity"/>
    <property type="evidence" value="ECO:0007669"/>
    <property type="project" value="InterPro"/>
</dbReference>
<dbReference type="PANTHER" id="PTHR12428:SF65">
    <property type="entry name" value="CYTOCHROME C OXIDASE ASSEMBLY PROTEIN COX18, MITOCHONDRIAL"/>
    <property type="match status" value="1"/>
</dbReference>
<organism evidence="5">
    <name type="scientific">Cyprideis torosa</name>
    <dbReference type="NCBI Taxonomy" id="163714"/>
    <lineage>
        <taxon>Eukaryota</taxon>
        <taxon>Metazoa</taxon>
        <taxon>Ecdysozoa</taxon>
        <taxon>Arthropoda</taxon>
        <taxon>Crustacea</taxon>
        <taxon>Oligostraca</taxon>
        <taxon>Ostracoda</taxon>
        <taxon>Podocopa</taxon>
        <taxon>Podocopida</taxon>
        <taxon>Cytherocopina</taxon>
        <taxon>Cytheroidea</taxon>
        <taxon>Cytherideidae</taxon>
        <taxon>Cyprideis</taxon>
    </lineage>
</organism>
<name>A0A7R8ZJD4_9CRUS</name>
<protein>
    <submittedName>
        <fullName evidence="5">Uncharacterized protein</fullName>
    </submittedName>
</protein>
<comment type="subcellular location">
    <subcellularLocation>
        <location evidence="1">Membrane</location>
        <topology evidence="1">Multi-pass membrane protein</topology>
    </subcellularLocation>
</comment>
<dbReference type="EMBL" id="OB660231">
    <property type="protein sequence ID" value="CAD7223627.1"/>
    <property type="molecule type" value="Genomic_DNA"/>
</dbReference>
<proteinExistence type="predicted"/>
<evidence type="ECO:0000256" key="4">
    <source>
        <dbReference type="ARBA" id="ARBA00023136"/>
    </source>
</evidence>
<accession>A0A7R8ZJD4</accession>
<evidence type="ECO:0000256" key="3">
    <source>
        <dbReference type="ARBA" id="ARBA00022989"/>
    </source>
</evidence>
<dbReference type="GO" id="GO:0032979">
    <property type="term" value="P:protein insertion into mitochondrial inner membrane from matrix"/>
    <property type="evidence" value="ECO:0007669"/>
    <property type="project" value="TreeGrafter"/>
</dbReference>
<dbReference type="GO" id="GO:0005743">
    <property type="term" value="C:mitochondrial inner membrane"/>
    <property type="evidence" value="ECO:0007669"/>
    <property type="project" value="TreeGrafter"/>
</dbReference>